<evidence type="ECO:0000256" key="11">
    <source>
        <dbReference type="SAM" id="Phobius"/>
    </source>
</evidence>
<keyword evidence="2 12" id="KW-0732">Signal</keyword>
<dbReference type="PANTHER" id="PTHR21581:SF33">
    <property type="entry name" value="D-ALANYL-D-ALANINE CARBOXYPEPTIDASE DACB"/>
    <property type="match status" value="1"/>
</dbReference>
<evidence type="ECO:0000256" key="5">
    <source>
        <dbReference type="ARBA" id="ARBA00022984"/>
    </source>
</evidence>
<dbReference type="EMBL" id="BJOU01000001">
    <property type="protein sequence ID" value="GED97300.1"/>
    <property type="molecule type" value="Genomic_DNA"/>
</dbReference>
<feature type="binding site" evidence="8">
    <location>
        <position position="318"/>
    </location>
    <ligand>
        <name>substrate</name>
    </ligand>
</feature>
<evidence type="ECO:0000256" key="3">
    <source>
        <dbReference type="ARBA" id="ARBA00022801"/>
    </source>
</evidence>
<comment type="similarity">
    <text evidence="1 9">Belongs to the peptidase S11 family.</text>
</comment>
<dbReference type="Proteomes" id="UP000444980">
    <property type="component" value="Unassembled WGS sequence"/>
</dbReference>
<dbReference type="GO" id="GO:0006508">
    <property type="term" value="P:proteolysis"/>
    <property type="evidence" value="ECO:0007669"/>
    <property type="project" value="InterPro"/>
</dbReference>
<feature type="region of interest" description="Disordered" evidence="10">
    <location>
        <begin position="53"/>
        <end position="94"/>
    </location>
</feature>
<feature type="active site" description="Acyl-ester intermediate" evidence="7">
    <location>
        <position position="147"/>
    </location>
</feature>
<evidence type="ECO:0000256" key="12">
    <source>
        <dbReference type="SAM" id="SignalP"/>
    </source>
</evidence>
<keyword evidence="6" id="KW-0961">Cell wall biogenesis/degradation</keyword>
<evidence type="ECO:0000313" key="15">
    <source>
        <dbReference type="Proteomes" id="UP000444980"/>
    </source>
</evidence>
<feature type="active site" description="Proton acceptor" evidence="7">
    <location>
        <position position="150"/>
    </location>
</feature>
<dbReference type="Pfam" id="PF00768">
    <property type="entry name" value="Peptidase_S11"/>
    <property type="match status" value="1"/>
</dbReference>
<evidence type="ECO:0000256" key="10">
    <source>
        <dbReference type="SAM" id="MobiDB-lite"/>
    </source>
</evidence>
<evidence type="ECO:0000256" key="1">
    <source>
        <dbReference type="ARBA" id="ARBA00007164"/>
    </source>
</evidence>
<dbReference type="PRINTS" id="PR00725">
    <property type="entry name" value="DADACBPTASE1"/>
</dbReference>
<dbReference type="Gene3D" id="3.40.710.10">
    <property type="entry name" value="DD-peptidase/beta-lactamase superfamily"/>
    <property type="match status" value="1"/>
</dbReference>
<feature type="region of interest" description="Disordered" evidence="10">
    <location>
        <begin position="375"/>
        <end position="410"/>
    </location>
</feature>
<evidence type="ECO:0000313" key="14">
    <source>
        <dbReference type="EMBL" id="GED97300.1"/>
    </source>
</evidence>
<dbReference type="GO" id="GO:0071555">
    <property type="term" value="P:cell wall organization"/>
    <property type="evidence" value="ECO:0007669"/>
    <property type="project" value="UniProtKB-KW"/>
</dbReference>
<keyword evidence="11" id="KW-1133">Transmembrane helix</keyword>
<keyword evidence="11" id="KW-0472">Membrane</keyword>
<evidence type="ECO:0000256" key="9">
    <source>
        <dbReference type="RuleBase" id="RU004016"/>
    </source>
</evidence>
<keyword evidence="15" id="KW-1185">Reference proteome</keyword>
<evidence type="ECO:0000256" key="6">
    <source>
        <dbReference type="ARBA" id="ARBA00023316"/>
    </source>
</evidence>
<dbReference type="GO" id="GO:0009252">
    <property type="term" value="P:peptidoglycan biosynthetic process"/>
    <property type="evidence" value="ECO:0007669"/>
    <property type="project" value="UniProtKB-KW"/>
</dbReference>
<evidence type="ECO:0000259" key="13">
    <source>
        <dbReference type="Pfam" id="PF00768"/>
    </source>
</evidence>
<evidence type="ECO:0000256" key="8">
    <source>
        <dbReference type="PIRSR" id="PIRSR618044-2"/>
    </source>
</evidence>
<feature type="signal peptide" evidence="12">
    <location>
        <begin position="1"/>
        <end position="27"/>
    </location>
</feature>
<accession>A0A7I9UWZ6</accession>
<feature type="compositionally biased region" description="Low complexity" evidence="10">
    <location>
        <begin position="389"/>
        <end position="404"/>
    </location>
</feature>
<feature type="domain" description="Peptidase S11 D-alanyl-D-alanine carboxypeptidase A N-terminal" evidence="13">
    <location>
        <begin position="115"/>
        <end position="343"/>
    </location>
</feature>
<dbReference type="PANTHER" id="PTHR21581">
    <property type="entry name" value="D-ALANYL-D-ALANINE CARBOXYPEPTIDASE"/>
    <property type="match status" value="1"/>
</dbReference>
<protein>
    <submittedName>
        <fullName evidence="14">Putative penicillin-binding protein DacB1</fullName>
    </submittedName>
</protein>
<evidence type="ECO:0000256" key="4">
    <source>
        <dbReference type="ARBA" id="ARBA00022960"/>
    </source>
</evidence>
<evidence type="ECO:0000256" key="7">
    <source>
        <dbReference type="PIRSR" id="PIRSR618044-1"/>
    </source>
</evidence>
<comment type="caution">
    <text evidence="14">The sequence shown here is derived from an EMBL/GenBank/DDBJ whole genome shotgun (WGS) entry which is preliminary data.</text>
</comment>
<organism evidence="14 15">
    <name type="scientific">Gordonia crocea</name>
    <dbReference type="NCBI Taxonomy" id="589162"/>
    <lineage>
        <taxon>Bacteria</taxon>
        <taxon>Bacillati</taxon>
        <taxon>Actinomycetota</taxon>
        <taxon>Actinomycetes</taxon>
        <taxon>Mycobacteriales</taxon>
        <taxon>Gordoniaceae</taxon>
        <taxon>Gordonia</taxon>
    </lineage>
</organism>
<keyword evidence="11" id="KW-0812">Transmembrane</keyword>
<dbReference type="SUPFAM" id="SSF56601">
    <property type="entry name" value="beta-lactamase/transpeptidase-like"/>
    <property type="match status" value="1"/>
</dbReference>
<dbReference type="InterPro" id="IPR018044">
    <property type="entry name" value="Peptidase_S11"/>
</dbReference>
<feature type="chain" id="PRO_5039195670" evidence="12">
    <location>
        <begin position="28"/>
        <end position="449"/>
    </location>
</feature>
<proteinExistence type="inferred from homology"/>
<gene>
    <name evidence="14" type="ORF">nbrc107697_13390</name>
</gene>
<dbReference type="InterPro" id="IPR001967">
    <property type="entry name" value="Peptidase_S11_N"/>
</dbReference>
<keyword evidence="5" id="KW-0573">Peptidoglycan synthesis</keyword>
<dbReference type="GO" id="GO:0008360">
    <property type="term" value="P:regulation of cell shape"/>
    <property type="evidence" value="ECO:0007669"/>
    <property type="project" value="UniProtKB-KW"/>
</dbReference>
<keyword evidence="4" id="KW-0133">Cell shape</keyword>
<sequence length="449" mass="46569">MIVSGARHRLSTAVSRTLVVVCAGVVAASPSALFTGPAAWADPNGPGHVAGVHPATPPTDHCPHKSSTPPAVDASEVPRPGATTPRPLPVQIPPIGGPRLSSCGVIVADGMGHPPAKLTSASWLVADMGTGDILAAKDPHGRYRPASTIKVLLALVALDELDLNESVTVQKAEYETEGDSCGTGPRGRYTNRDMLTGLLMVSGNDCAMVVARQIGGVDAALSKMNDRARELGALDTRAASPSGLDAPGMSVSAYDLALIFRAAMRNATFREIIGKRQYRFPGYPARPEIPGDKDHPAYDMFTSNNLLVEGYPGMLGGKTGYTDDALKTYVGAARAGSRDVLIVQLYGLSTETSSYWTQAKDLFAWGGRAPSGASIGSLNAKQSDDQNDAAPSSTPASSTPRRTPVAGPAPAVADSHPGIFDNSLVLGLIAAIVVGGLGYAGIRTLSKQR</sequence>
<keyword evidence="3" id="KW-0378">Hydrolase</keyword>
<feature type="active site" evidence="7">
    <location>
        <position position="202"/>
    </location>
</feature>
<name>A0A7I9UWZ6_9ACTN</name>
<reference evidence="15" key="1">
    <citation type="submission" date="2019-06" db="EMBL/GenBank/DDBJ databases">
        <title>Gordonia isolated from sludge of a wastewater treatment plant.</title>
        <authorList>
            <person name="Tamura T."/>
            <person name="Aoyama K."/>
            <person name="Kang Y."/>
            <person name="Saito S."/>
            <person name="Akiyama N."/>
            <person name="Yazawa K."/>
            <person name="Gonoi T."/>
            <person name="Mikami Y."/>
        </authorList>
    </citation>
    <scope>NUCLEOTIDE SEQUENCE [LARGE SCALE GENOMIC DNA]</scope>
    <source>
        <strain evidence="15">NBRC 107697</strain>
    </source>
</reference>
<dbReference type="InterPro" id="IPR012338">
    <property type="entry name" value="Beta-lactam/transpept-like"/>
</dbReference>
<evidence type="ECO:0000256" key="2">
    <source>
        <dbReference type="ARBA" id="ARBA00022729"/>
    </source>
</evidence>
<feature type="transmembrane region" description="Helical" evidence="11">
    <location>
        <begin position="424"/>
        <end position="442"/>
    </location>
</feature>
<dbReference type="AlphaFoldDB" id="A0A7I9UWZ6"/>
<dbReference type="GO" id="GO:0009002">
    <property type="term" value="F:serine-type D-Ala-D-Ala carboxypeptidase activity"/>
    <property type="evidence" value="ECO:0007669"/>
    <property type="project" value="InterPro"/>
</dbReference>